<sequence>MSNTQSMIFTIYGDYIRHYGNKIWIGSLIRLLKEFGHNEQAVRVAVSRMMKLGWVQSEKQGNKSYYFLTDRGEKRIEEAARRIYQVQPHEWDGKWRMLMYTIPEEKRHIRDELRNELMWSGFGSFSNGCWISPNDLAIEARLLVQKYDIDDYVDYFLVEYRGPHSDKALVERSWPLEKIEAKYEEFVSAYSKKYIIHESMIDEGRMTDAECFVERTNLVHEYRKFLFDDPGLPKELLPDMWSGTHATLLFEKYYKLLAEPASRFFEEVFAKDNDLGRKDKGYDANEHPFIIS</sequence>
<name>A0ABW0TM83_9BACL</name>
<proteinExistence type="predicted"/>
<dbReference type="SUPFAM" id="SSF46785">
    <property type="entry name" value="Winged helix' DNA-binding domain"/>
    <property type="match status" value="1"/>
</dbReference>
<dbReference type="Gene3D" id="3.30.70.2650">
    <property type="match status" value="1"/>
</dbReference>
<reference evidence="5" key="1">
    <citation type="journal article" date="2019" name="Int. J. Syst. Evol. Microbiol.">
        <title>The Global Catalogue of Microorganisms (GCM) 10K type strain sequencing project: providing services to taxonomists for standard genome sequencing and annotation.</title>
        <authorList>
            <consortium name="The Broad Institute Genomics Platform"/>
            <consortium name="The Broad Institute Genome Sequencing Center for Infectious Disease"/>
            <person name="Wu L."/>
            <person name="Ma J."/>
        </authorList>
    </citation>
    <scope>NUCLEOTIDE SEQUENCE [LARGE SCALE GENOMIC DNA]</scope>
    <source>
        <strain evidence="5">CGMCC 4.1434</strain>
    </source>
</reference>
<dbReference type="PANTHER" id="PTHR30319:SF1">
    <property type="entry name" value="TRANSCRIPTIONAL REPRESSOR PAAX"/>
    <property type="match status" value="1"/>
</dbReference>
<dbReference type="Gene3D" id="1.20.58.1460">
    <property type="match status" value="1"/>
</dbReference>
<dbReference type="RefSeq" id="WP_381435515.1">
    <property type="nucleotide sequence ID" value="NZ_JBHSNO010000006.1"/>
</dbReference>
<dbReference type="InterPro" id="IPR012906">
    <property type="entry name" value="PaaX-like_N"/>
</dbReference>
<dbReference type="InterPro" id="IPR048846">
    <property type="entry name" value="PaaX-like_central"/>
</dbReference>
<comment type="caution">
    <text evidence="4">The sequence shown here is derived from an EMBL/GenBank/DDBJ whole genome shotgun (WGS) entry which is preliminary data.</text>
</comment>
<dbReference type="NCBIfam" id="TIGR02277">
    <property type="entry name" value="PaaX_trns_reg"/>
    <property type="match status" value="1"/>
</dbReference>
<feature type="domain" description="Transcriptional repressor PaaX-like N-terminal" evidence="1">
    <location>
        <begin position="4"/>
        <end position="72"/>
    </location>
</feature>
<feature type="domain" description="Transcriptional repressor PaaX-like central Cas2-like" evidence="3">
    <location>
        <begin position="89"/>
        <end position="170"/>
    </location>
</feature>
<dbReference type="Pfam" id="PF08223">
    <property type="entry name" value="PaaX_C"/>
    <property type="match status" value="1"/>
</dbReference>
<dbReference type="Proteomes" id="UP001596109">
    <property type="component" value="Unassembled WGS sequence"/>
</dbReference>
<dbReference type="InterPro" id="IPR036388">
    <property type="entry name" value="WH-like_DNA-bd_sf"/>
</dbReference>
<dbReference type="InterPro" id="IPR036390">
    <property type="entry name" value="WH_DNA-bd_sf"/>
</dbReference>
<dbReference type="PIRSF" id="PIRSF020623">
    <property type="entry name" value="PaaX"/>
    <property type="match status" value="1"/>
</dbReference>
<feature type="domain" description="Transcriptional repressor PaaX-like C-terminal" evidence="2">
    <location>
        <begin position="174"/>
        <end position="266"/>
    </location>
</feature>
<gene>
    <name evidence="4" type="primary">paaX</name>
    <name evidence="4" type="ORF">ACFPRA_13480</name>
</gene>
<dbReference type="Gene3D" id="1.10.10.10">
    <property type="entry name" value="Winged helix-like DNA-binding domain superfamily/Winged helix DNA-binding domain"/>
    <property type="match status" value="1"/>
</dbReference>
<keyword evidence="5" id="KW-1185">Reference proteome</keyword>
<evidence type="ECO:0000259" key="3">
    <source>
        <dbReference type="Pfam" id="PF20803"/>
    </source>
</evidence>
<accession>A0ABW0TM83</accession>
<dbReference type="Pfam" id="PF07848">
    <property type="entry name" value="PaaX"/>
    <property type="match status" value="1"/>
</dbReference>
<dbReference type="InterPro" id="IPR013225">
    <property type="entry name" value="PaaX_C"/>
</dbReference>
<organism evidence="4 5">
    <name type="scientific">Sporosarcina soli</name>
    <dbReference type="NCBI Taxonomy" id="334736"/>
    <lineage>
        <taxon>Bacteria</taxon>
        <taxon>Bacillati</taxon>
        <taxon>Bacillota</taxon>
        <taxon>Bacilli</taxon>
        <taxon>Bacillales</taxon>
        <taxon>Caryophanaceae</taxon>
        <taxon>Sporosarcina</taxon>
    </lineage>
</organism>
<evidence type="ECO:0000259" key="1">
    <source>
        <dbReference type="Pfam" id="PF07848"/>
    </source>
</evidence>
<evidence type="ECO:0000259" key="2">
    <source>
        <dbReference type="Pfam" id="PF08223"/>
    </source>
</evidence>
<dbReference type="Pfam" id="PF20803">
    <property type="entry name" value="PaaX_M"/>
    <property type="match status" value="1"/>
</dbReference>
<dbReference type="EMBL" id="JBHSNO010000006">
    <property type="protein sequence ID" value="MFC5589911.1"/>
    <property type="molecule type" value="Genomic_DNA"/>
</dbReference>
<protein>
    <submittedName>
        <fullName evidence="4">Phenylacetic acid degradation operon negative regulatory protein PaaX</fullName>
    </submittedName>
</protein>
<evidence type="ECO:0000313" key="4">
    <source>
        <dbReference type="EMBL" id="MFC5589911.1"/>
    </source>
</evidence>
<dbReference type="InterPro" id="IPR011965">
    <property type="entry name" value="PaaX_trns_reg"/>
</dbReference>
<evidence type="ECO:0000313" key="5">
    <source>
        <dbReference type="Proteomes" id="UP001596109"/>
    </source>
</evidence>
<dbReference type="PANTHER" id="PTHR30319">
    <property type="entry name" value="PHENYLACETIC ACID REGULATOR-RELATED TRANSCRIPTIONAL REPRESSOR"/>
    <property type="match status" value="1"/>
</dbReference>